<dbReference type="AlphaFoldDB" id="A0AAV9VYB9"/>
<dbReference type="Proteomes" id="UP001370758">
    <property type="component" value="Unassembled WGS sequence"/>
</dbReference>
<accession>A0AAV9VYB9</accession>
<name>A0AAV9VYB9_9PEZI</name>
<protein>
    <recommendedName>
        <fullName evidence="3">F-box domain-containing protein</fullName>
    </recommendedName>
</protein>
<keyword evidence="2" id="KW-1185">Reference proteome</keyword>
<dbReference type="SUPFAM" id="SSF81383">
    <property type="entry name" value="F-box domain"/>
    <property type="match status" value="1"/>
</dbReference>
<evidence type="ECO:0000313" key="2">
    <source>
        <dbReference type="Proteomes" id="UP001370758"/>
    </source>
</evidence>
<evidence type="ECO:0008006" key="3">
    <source>
        <dbReference type="Google" id="ProtNLM"/>
    </source>
</evidence>
<gene>
    <name evidence="1" type="ORF">TWF481_012225</name>
</gene>
<sequence length="461" mass="52566">MSEASSPPTSPLAQLALDDSGDSGITELELNQPTSAPHIEAIPLELRFLILSNLEIPDIKQFSLCSRICRTTSLSALYRRLNLTYVYNASIEHAINPMVRLEQIRSAFVDPRGILYKKEHLVRHVTVDSGNICGFNHIVTYFRGWVSLLPLFKNLDSLKILYYSPSAGAYSPTIYEFDHRLFNGTCYRLMETCPAYRNLKYLHMKTTDYRFGDPALSPRPRAAEPLSEEDELFLGLTLGESVLKYSSQDTIQPPEGLEEAYFDIDFRTEPRSDVIDPMVFIKSSTEMLKKLGVWQDLHDARNGRSRPLLTEGIDLTNVKDLGICLDFLNLPVYLTELKARVPNLESLSFYVDQGSEGGFWEEEAIKAYTRVVGAWAGTLTRMRVPWFTVNGRMEGEAERTQRIRSWLDENEYSKLEKVTLVKETPESWFEAVDCSITRLGLGRELKWSQMYVTKKLPLDGL</sequence>
<proteinExistence type="predicted"/>
<dbReference type="InterPro" id="IPR036047">
    <property type="entry name" value="F-box-like_dom_sf"/>
</dbReference>
<dbReference type="EMBL" id="JAVHJL010000009">
    <property type="protein sequence ID" value="KAK6497823.1"/>
    <property type="molecule type" value="Genomic_DNA"/>
</dbReference>
<evidence type="ECO:0000313" key="1">
    <source>
        <dbReference type="EMBL" id="KAK6497823.1"/>
    </source>
</evidence>
<reference evidence="1 2" key="1">
    <citation type="submission" date="2023-08" db="EMBL/GenBank/DDBJ databases">
        <authorList>
            <person name="Palmer J.M."/>
        </authorList>
    </citation>
    <scope>NUCLEOTIDE SEQUENCE [LARGE SCALE GENOMIC DNA]</scope>
    <source>
        <strain evidence="1 2">TWF481</strain>
    </source>
</reference>
<organism evidence="1 2">
    <name type="scientific">Arthrobotrys musiformis</name>
    <dbReference type="NCBI Taxonomy" id="47236"/>
    <lineage>
        <taxon>Eukaryota</taxon>
        <taxon>Fungi</taxon>
        <taxon>Dikarya</taxon>
        <taxon>Ascomycota</taxon>
        <taxon>Pezizomycotina</taxon>
        <taxon>Orbiliomycetes</taxon>
        <taxon>Orbiliales</taxon>
        <taxon>Orbiliaceae</taxon>
        <taxon>Arthrobotrys</taxon>
    </lineage>
</organism>
<comment type="caution">
    <text evidence="1">The sequence shown here is derived from an EMBL/GenBank/DDBJ whole genome shotgun (WGS) entry which is preliminary data.</text>
</comment>